<dbReference type="GO" id="GO:0004757">
    <property type="term" value="F:sepiapterin reductase (NADP+) activity"/>
    <property type="evidence" value="ECO:0007669"/>
    <property type="project" value="TreeGrafter"/>
</dbReference>
<dbReference type="SUPFAM" id="SSF51735">
    <property type="entry name" value="NAD(P)-binding Rossmann-fold domains"/>
    <property type="match status" value="1"/>
</dbReference>
<reference evidence="5 6" key="1">
    <citation type="journal article" date="2018" name="MBio">
        <title>Comparative Genomics Reveals the Core Gene Toolbox for the Fungus-Insect Symbiosis.</title>
        <authorList>
            <person name="Wang Y."/>
            <person name="Stata M."/>
            <person name="Wang W."/>
            <person name="Stajich J.E."/>
            <person name="White M.M."/>
            <person name="Moncalvo J.M."/>
        </authorList>
    </citation>
    <scope>NUCLEOTIDE SEQUENCE [LARGE SCALE GENOMIC DNA]</scope>
    <source>
        <strain evidence="5 6">SC-DP-2</strain>
    </source>
</reference>
<evidence type="ECO:0000256" key="1">
    <source>
        <dbReference type="ARBA" id="ARBA00004496"/>
    </source>
</evidence>
<dbReference type="GO" id="GO:0006729">
    <property type="term" value="P:tetrahydrobiopterin biosynthetic process"/>
    <property type="evidence" value="ECO:0007669"/>
    <property type="project" value="TreeGrafter"/>
</dbReference>
<dbReference type="Gene3D" id="3.40.50.720">
    <property type="entry name" value="NAD(P)-binding Rossmann-like Domain"/>
    <property type="match status" value="1"/>
</dbReference>
<keyword evidence="3" id="KW-0521">NADP</keyword>
<dbReference type="Pfam" id="PF00106">
    <property type="entry name" value="adh_short"/>
    <property type="match status" value="1"/>
</dbReference>
<dbReference type="InterPro" id="IPR002347">
    <property type="entry name" value="SDR_fam"/>
</dbReference>
<keyword evidence="6" id="KW-1185">Reference proteome</keyword>
<proteinExistence type="predicted"/>
<sequence length="274" mass="30333">MESSNHLVLITGSGSGFGECIATTLPTKLQQHFSEVASSKAKVFAVLVGRSYVDLEKVSNKIKSDSISVEIVDSVELNEVSKQSYEKVVEACKKLEKVASGGFETITMIHNAGTAGDVSKRVDEYDDIEQISRYYNINLVSFVALNSMLLRWAMQTQSKKILVVQISSLLAVKAFPNWGLYASAKSARDQLLAVAAEENISRVKTLSYAPGPLDNKMQQFIRENIGDEDQKCIYSTMFNENQLVSMQDSVDSLVKLVLKDEFTSGSHIDYFDTL</sequence>
<dbReference type="Proteomes" id="UP000245609">
    <property type="component" value="Unassembled WGS sequence"/>
</dbReference>
<keyword evidence="4" id="KW-0560">Oxidoreductase</keyword>
<dbReference type="OrthoDB" id="153074at2759"/>
<keyword evidence="2" id="KW-0963">Cytoplasm</keyword>
<comment type="subcellular location">
    <subcellularLocation>
        <location evidence="1">Cytoplasm</location>
    </subcellularLocation>
</comment>
<evidence type="ECO:0008006" key="7">
    <source>
        <dbReference type="Google" id="ProtNLM"/>
    </source>
</evidence>
<dbReference type="PRINTS" id="PR00081">
    <property type="entry name" value="GDHRDH"/>
</dbReference>
<evidence type="ECO:0000256" key="2">
    <source>
        <dbReference type="ARBA" id="ARBA00022490"/>
    </source>
</evidence>
<evidence type="ECO:0000313" key="6">
    <source>
        <dbReference type="Proteomes" id="UP000245609"/>
    </source>
</evidence>
<gene>
    <name evidence="5" type="ORF">BB560_000240</name>
</gene>
<dbReference type="InterPro" id="IPR036291">
    <property type="entry name" value="NAD(P)-bd_dom_sf"/>
</dbReference>
<organism evidence="5 6">
    <name type="scientific">Smittium megazygosporum</name>
    <dbReference type="NCBI Taxonomy" id="133381"/>
    <lineage>
        <taxon>Eukaryota</taxon>
        <taxon>Fungi</taxon>
        <taxon>Fungi incertae sedis</taxon>
        <taxon>Zoopagomycota</taxon>
        <taxon>Kickxellomycotina</taxon>
        <taxon>Harpellomycetes</taxon>
        <taxon>Harpellales</taxon>
        <taxon>Legeriomycetaceae</taxon>
        <taxon>Smittium</taxon>
    </lineage>
</organism>
<protein>
    <recommendedName>
        <fullName evidence="7">Sepiapterin reductase</fullName>
    </recommendedName>
</protein>
<evidence type="ECO:0000256" key="4">
    <source>
        <dbReference type="ARBA" id="ARBA00023002"/>
    </source>
</evidence>
<dbReference type="InterPro" id="IPR051721">
    <property type="entry name" value="Biopterin_syn/organic_redct"/>
</dbReference>
<accession>A0A2T9ZKX5</accession>
<dbReference type="STRING" id="133381.A0A2T9ZKX5"/>
<dbReference type="PANTHER" id="PTHR44085:SF2">
    <property type="entry name" value="SEPIAPTERIN REDUCTASE"/>
    <property type="match status" value="1"/>
</dbReference>
<dbReference type="EMBL" id="MBFS01000023">
    <property type="protein sequence ID" value="PVV05239.1"/>
    <property type="molecule type" value="Genomic_DNA"/>
</dbReference>
<dbReference type="AlphaFoldDB" id="A0A2T9ZKX5"/>
<evidence type="ECO:0000256" key="3">
    <source>
        <dbReference type="ARBA" id="ARBA00022857"/>
    </source>
</evidence>
<comment type="caution">
    <text evidence="5">The sequence shown here is derived from an EMBL/GenBank/DDBJ whole genome shotgun (WGS) entry which is preliminary data.</text>
</comment>
<dbReference type="PANTHER" id="PTHR44085">
    <property type="entry name" value="SEPIAPTERIN REDUCTASE"/>
    <property type="match status" value="1"/>
</dbReference>
<evidence type="ECO:0000313" key="5">
    <source>
        <dbReference type="EMBL" id="PVV05239.1"/>
    </source>
</evidence>
<dbReference type="GO" id="GO:0005737">
    <property type="term" value="C:cytoplasm"/>
    <property type="evidence" value="ECO:0007669"/>
    <property type="project" value="UniProtKB-SubCell"/>
</dbReference>
<name>A0A2T9ZKX5_9FUNG</name>